<dbReference type="AlphaFoldDB" id="A0A447QM52"/>
<name>A0A447QM52_SERRU</name>
<dbReference type="Proteomes" id="UP000271603">
    <property type="component" value="Chromosome"/>
</dbReference>
<dbReference type="EMBL" id="LR134155">
    <property type="protein sequence ID" value="VEA71145.1"/>
    <property type="molecule type" value="Genomic_DNA"/>
</dbReference>
<reference evidence="1 2" key="1">
    <citation type="submission" date="2018-12" db="EMBL/GenBank/DDBJ databases">
        <authorList>
            <consortium name="Pathogen Informatics"/>
        </authorList>
    </citation>
    <scope>NUCLEOTIDE SEQUENCE [LARGE SCALE GENOMIC DNA]</scope>
    <source>
        <strain evidence="1 2">NCTC9419</strain>
    </source>
</reference>
<accession>A0A447QM52</accession>
<proteinExistence type="predicted"/>
<gene>
    <name evidence="1" type="primary">uhpC_2</name>
    <name evidence="1" type="ORF">NCTC9419_02671</name>
</gene>
<protein>
    <submittedName>
        <fullName evidence="1">Regulatory protein uhpC</fullName>
    </submittedName>
</protein>
<evidence type="ECO:0000313" key="1">
    <source>
        <dbReference type="EMBL" id="VEA71145.1"/>
    </source>
</evidence>
<evidence type="ECO:0000313" key="2">
    <source>
        <dbReference type="Proteomes" id="UP000271603"/>
    </source>
</evidence>
<organism evidence="1 2">
    <name type="scientific">Serratia rubidaea</name>
    <name type="common">Serratia marinorubra</name>
    <dbReference type="NCBI Taxonomy" id="61652"/>
    <lineage>
        <taxon>Bacteria</taxon>
        <taxon>Pseudomonadati</taxon>
        <taxon>Pseudomonadota</taxon>
        <taxon>Gammaproteobacteria</taxon>
        <taxon>Enterobacterales</taxon>
        <taxon>Yersiniaceae</taxon>
        <taxon>Serratia</taxon>
    </lineage>
</organism>
<sequence>MCWRLRDKPSSMGLPSVGKWRNDAMELVQESEGQG</sequence>